<dbReference type="InterPro" id="IPR019223">
    <property type="entry name" value="DUF2147"/>
</dbReference>
<dbReference type="RefSeq" id="WP_238300870.1">
    <property type="nucleotide sequence ID" value="NZ_BPQM01000008.1"/>
</dbReference>
<reference evidence="3" key="1">
    <citation type="journal article" date="2016" name="Front. Microbiol.">
        <title>Genome Sequence of the Piezophilic, Mesophilic Sulfate-Reducing Bacterium Desulfovibrio indicus J2T.</title>
        <authorList>
            <person name="Cao J."/>
            <person name="Maignien L."/>
            <person name="Shao Z."/>
            <person name="Alain K."/>
            <person name="Jebbar M."/>
        </authorList>
    </citation>
    <scope>NUCLEOTIDE SEQUENCE</scope>
    <source>
        <strain evidence="3">NBRC 103626</strain>
    </source>
</reference>
<feature type="domain" description="DUF2147" evidence="2">
    <location>
        <begin position="38"/>
        <end position="148"/>
    </location>
</feature>
<keyword evidence="4" id="KW-1185">Reference proteome</keyword>
<keyword evidence="1" id="KW-0732">Signal</keyword>
<dbReference type="AlphaFoldDB" id="A0AA37HKE1"/>
<dbReference type="Gene3D" id="2.40.128.520">
    <property type="match status" value="1"/>
</dbReference>
<dbReference type="Pfam" id="PF09917">
    <property type="entry name" value="DUF2147"/>
    <property type="match status" value="1"/>
</dbReference>
<organism evidence="3 4">
    <name type="scientific">Methylobacterium gregans</name>
    <dbReference type="NCBI Taxonomy" id="374424"/>
    <lineage>
        <taxon>Bacteria</taxon>
        <taxon>Pseudomonadati</taxon>
        <taxon>Pseudomonadota</taxon>
        <taxon>Alphaproteobacteria</taxon>
        <taxon>Hyphomicrobiales</taxon>
        <taxon>Methylobacteriaceae</taxon>
        <taxon>Methylobacterium</taxon>
    </lineage>
</organism>
<sequence length="156" mass="17260">MPGSRWWLPWAAILAGLLVGLPTGPASAQTSSAQDILGVWAEDDGQLKFEVHEVDKTYEARIIHSARVMEADGRTFRADTLNPDPALRGRNLRGTVILSGLRWDQEGRYWEGGSLYDGSSGRTYSAYVSLVNGHRELRGYLGIPLLGQPIILRRAR</sequence>
<gene>
    <name evidence="3" type="ORF">NBEOAGPD_0403</name>
</gene>
<dbReference type="Proteomes" id="UP001055108">
    <property type="component" value="Unassembled WGS sequence"/>
</dbReference>
<accession>A0AA37HKE1</accession>
<feature type="signal peptide" evidence="1">
    <location>
        <begin position="1"/>
        <end position="28"/>
    </location>
</feature>
<name>A0AA37HKE1_9HYPH</name>
<evidence type="ECO:0000256" key="1">
    <source>
        <dbReference type="SAM" id="SignalP"/>
    </source>
</evidence>
<reference evidence="3" key="2">
    <citation type="submission" date="2021-08" db="EMBL/GenBank/DDBJ databases">
        <authorList>
            <person name="Tani A."/>
            <person name="Ola A."/>
            <person name="Ogura Y."/>
            <person name="Katsura K."/>
            <person name="Hayashi T."/>
        </authorList>
    </citation>
    <scope>NUCLEOTIDE SEQUENCE</scope>
    <source>
        <strain evidence="3">NBRC 103626</strain>
    </source>
</reference>
<comment type="caution">
    <text evidence="3">The sequence shown here is derived from an EMBL/GenBank/DDBJ whole genome shotgun (WGS) entry which is preliminary data.</text>
</comment>
<dbReference type="PANTHER" id="PTHR36919:SF2">
    <property type="entry name" value="BLL6627 PROTEIN"/>
    <property type="match status" value="1"/>
</dbReference>
<evidence type="ECO:0000259" key="2">
    <source>
        <dbReference type="Pfam" id="PF09917"/>
    </source>
</evidence>
<proteinExistence type="predicted"/>
<evidence type="ECO:0000313" key="4">
    <source>
        <dbReference type="Proteomes" id="UP001055108"/>
    </source>
</evidence>
<dbReference type="EMBL" id="BPQM01000008">
    <property type="protein sequence ID" value="GJD77200.1"/>
    <property type="molecule type" value="Genomic_DNA"/>
</dbReference>
<protein>
    <recommendedName>
        <fullName evidence="2">DUF2147 domain-containing protein</fullName>
    </recommendedName>
</protein>
<feature type="chain" id="PRO_5041259235" description="DUF2147 domain-containing protein" evidence="1">
    <location>
        <begin position="29"/>
        <end position="156"/>
    </location>
</feature>
<evidence type="ECO:0000313" key="3">
    <source>
        <dbReference type="EMBL" id="GJD77200.1"/>
    </source>
</evidence>
<dbReference type="PANTHER" id="PTHR36919">
    <property type="entry name" value="BLR1215 PROTEIN"/>
    <property type="match status" value="1"/>
</dbReference>